<reference evidence="1" key="1">
    <citation type="submission" date="2021-01" db="EMBL/GenBank/DDBJ databases">
        <title>Phytophthora aleatoria, a newly-described species from Pinus radiata is distinct from Phytophthora cactorum isolates based on comparative genomics.</title>
        <authorList>
            <person name="Mcdougal R."/>
            <person name="Panda P."/>
            <person name="Williams N."/>
            <person name="Studholme D.J."/>
        </authorList>
    </citation>
    <scope>NUCLEOTIDE SEQUENCE</scope>
    <source>
        <strain evidence="1">NZFS 3830</strain>
    </source>
</reference>
<accession>A0A8T1TYJ1</accession>
<organism evidence="1 2">
    <name type="scientific">Phytophthora cactorum</name>
    <dbReference type="NCBI Taxonomy" id="29920"/>
    <lineage>
        <taxon>Eukaryota</taxon>
        <taxon>Sar</taxon>
        <taxon>Stramenopiles</taxon>
        <taxon>Oomycota</taxon>
        <taxon>Peronosporomycetes</taxon>
        <taxon>Peronosporales</taxon>
        <taxon>Peronosporaceae</taxon>
        <taxon>Phytophthora</taxon>
    </lineage>
</organism>
<evidence type="ECO:0000313" key="1">
    <source>
        <dbReference type="EMBL" id="KAG6949445.1"/>
    </source>
</evidence>
<dbReference type="Proteomes" id="UP000688947">
    <property type="component" value="Unassembled WGS sequence"/>
</dbReference>
<comment type="caution">
    <text evidence="1">The sequence shown here is derived from an EMBL/GenBank/DDBJ whole genome shotgun (WGS) entry which is preliminary data.</text>
</comment>
<name>A0A8T1TYJ1_9STRA</name>
<protein>
    <submittedName>
        <fullName evidence="1">Uncharacterized protein</fullName>
    </submittedName>
</protein>
<dbReference type="OrthoDB" id="116992at2759"/>
<dbReference type="VEuPathDB" id="FungiDB:PC110_g21056"/>
<evidence type="ECO:0000313" key="2">
    <source>
        <dbReference type="Proteomes" id="UP000688947"/>
    </source>
</evidence>
<proteinExistence type="predicted"/>
<sequence length="271" mass="31062">MTVCKNDDDPFWNDEVIRRMELSPPSVSDSRMDRTLLHYMVSALAVLLNQHLWSHTSIEMKRTLGHEIMNDFNYELMATFKCNNDIQILLGGSDVADCMHYCCKYVTKQQKRVAGTVYNMTNRQEIAGPLAALYLYRGSCCYSNCACTSLPSIRQLTIADEYSCRIVNASADQDEPKFQAVSFLDDYIFRPDELENVSLYEFTMWYFRTRNDNGSSNLGFIDGHPLQSTHRLGKRVRVCCSCNTGLSYALCEYRFIVGDVGKIRSPLTRTF</sequence>
<dbReference type="AlphaFoldDB" id="A0A8T1TYJ1"/>
<dbReference type="EMBL" id="JAENGZ010001250">
    <property type="protein sequence ID" value="KAG6949445.1"/>
    <property type="molecule type" value="Genomic_DNA"/>
</dbReference>
<gene>
    <name evidence="1" type="ORF">JG687_00014861</name>
</gene>